<proteinExistence type="predicted"/>
<dbReference type="Proteomes" id="UP000265520">
    <property type="component" value="Unassembled WGS sequence"/>
</dbReference>
<feature type="compositionally biased region" description="Basic and acidic residues" evidence="1">
    <location>
        <begin position="14"/>
        <end position="23"/>
    </location>
</feature>
<organism evidence="2 3">
    <name type="scientific">Trifolium medium</name>
    <dbReference type="NCBI Taxonomy" id="97028"/>
    <lineage>
        <taxon>Eukaryota</taxon>
        <taxon>Viridiplantae</taxon>
        <taxon>Streptophyta</taxon>
        <taxon>Embryophyta</taxon>
        <taxon>Tracheophyta</taxon>
        <taxon>Spermatophyta</taxon>
        <taxon>Magnoliopsida</taxon>
        <taxon>eudicotyledons</taxon>
        <taxon>Gunneridae</taxon>
        <taxon>Pentapetalae</taxon>
        <taxon>rosids</taxon>
        <taxon>fabids</taxon>
        <taxon>Fabales</taxon>
        <taxon>Fabaceae</taxon>
        <taxon>Papilionoideae</taxon>
        <taxon>50 kb inversion clade</taxon>
        <taxon>NPAAA clade</taxon>
        <taxon>Hologalegina</taxon>
        <taxon>IRL clade</taxon>
        <taxon>Trifolieae</taxon>
        <taxon>Trifolium</taxon>
    </lineage>
</organism>
<dbReference type="EMBL" id="LXQA010086913">
    <property type="protein sequence ID" value="MCI13102.1"/>
    <property type="molecule type" value="Genomic_DNA"/>
</dbReference>
<evidence type="ECO:0000313" key="3">
    <source>
        <dbReference type="Proteomes" id="UP000265520"/>
    </source>
</evidence>
<name>A0A392PMU0_9FABA</name>
<evidence type="ECO:0000256" key="1">
    <source>
        <dbReference type="SAM" id="MobiDB-lite"/>
    </source>
</evidence>
<protein>
    <submittedName>
        <fullName evidence="2">Uncharacterized protein</fullName>
    </submittedName>
</protein>
<reference evidence="2 3" key="1">
    <citation type="journal article" date="2018" name="Front. Plant Sci.">
        <title>Red Clover (Trifolium pratense) and Zigzag Clover (T. medium) - A Picture of Genomic Similarities and Differences.</title>
        <authorList>
            <person name="Dluhosova J."/>
            <person name="Istvanek J."/>
            <person name="Nedelnik J."/>
            <person name="Repkova J."/>
        </authorList>
    </citation>
    <scope>NUCLEOTIDE SEQUENCE [LARGE SCALE GENOMIC DNA]</scope>
    <source>
        <strain evidence="3">cv. 10/8</strain>
        <tissue evidence="2">Leaf</tissue>
    </source>
</reference>
<comment type="caution">
    <text evidence="2">The sequence shown here is derived from an EMBL/GenBank/DDBJ whole genome shotgun (WGS) entry which is preliminary data.</text>
</comment>
<feature type="region of interest" description="Disordered" evidence="1">
    <location>
        <begin position="1"/>
        <end position="23"/>
    </location>
</feature>
<feature type="non-terminal residue" evidence="2">
    <location>
        <position position="1"/>
    </location>
</feature>
<evidence type="ECO:0000313" key="2">
    <source>
        <dbReference type="EMBL" id="MCI13102.1"/>
    </source>
</evidence>
<keyword evidence="3" id="KW-1185">Reference proteome</keyword>
<dbReference type="AlphaFoldDB" id="A0A392PMU0"/>
<accession>A0A392PMU0</accession>
<sequence length="23" mass="2612">EHNPLPFHRGQAHAGRDRSSDQV</sequence>